<sequence length="145" mass="15103">MFKNRPVAVAAMIGALATGIALGAPQAGATVTYVGVERGQSFGSSEPALGAGCSYSVIAKTDPGQEVVFLDEADGRMVRGAFQPAVVVADASGVARTTWIPPQRGQHHIWVVEYRSEEDYDAYSHDNPFPIGTGISVGPACVVLP</sequence>
<comment type="caution">
    <text evidence="2">The sequence shown here is derived from an EMBL/GenBank/DDBJ whole genome shotgun (WGS) entry which is preliminary data.</text>
</comment>
<evidence type="ECO:0000313" key="2">
    <source>
        <dbReference type="EMBL" id="KIA66826.1"/>
    </source>
</evidence>
<feature type="chain" id="PRO_5046500006" description="Ig-like domain-containing protein" evidence="1">
    <location>
        <begin position="24"/>
        <end position="145"/>
    </location>
</feature>
<organism evidence="2 3">
    <name type="scientific">Nocardia vulneris</name>
    <dbReference type="NCBI Taxonomy" id="1141657"/>
    <lineage>
        <taxon>Bacteria</taxon>
        <taxon>Bacillati</taxon>
        <taxon>Actinomycetota</taxon>
        <taxon>Actinomycetes</taxon>
        <taxon>Mycobacteriales</taxon>
        <taxon>Nocardiaceae</taxon>
        <taxon>Nocardia</taxon>
    </lineage>
</organism>
<evidence type="ECO:0000313" key="3">
    <source>
        <dbReference type="Proteomes" id="UP000031364"/>
    </source>
</evidence>
<evidence type="ECO:0000256" key="1">
    <source>
        <dbReference type="SAM" id="SignalP"/>
    </source>
</evidence>
<dbReference type="EMBL" id="JNFP01000001">
    <property type="protein sequence ID" value="KIA66826.1"/>
    <property type="molecule type" value="Genomic_DNA"/>
</dbReference>
<protein>
    <recommendedName>
        <fullName evidence="4">Ig-like domain-containing protein</fullName>
    </recommendedName>
</protein>
<proteinExistence type="predicted"/>
<name>A0ABR4ZNG7_9NOCA</name>
<keyword evidence="1" id="KW-0732">Signal</keyword>
<gene>
    <name evidence="2" type="ORF">FG87_01610</name>
</gene>
<dbReference type="Proteomes" id="UP000031364">
    <property type="component" value="Unassembled WGS sequence"/>
</dbReference>
<evidence type="ECO:0008006" key="4">
    <source>
        <dbReference type="Google" id="ProtNLM"/>
    </source>
</evidence>
<reference evidence="2 3" key="1">
    <citation type="journal article" date="2014" name="Int. J. Syst. Evol. Microbiol.">
        <title>Nocardia vulneris sp. nov., isolated from wounds of human patients in North America.</title>
        <authorList>
            <person name="Lasker B.A."/>
            <person name="Bell M."/>
            <person name="Klenk H.P."/>
            <person name="Sproer C."/>
            <person name="Schumann C."/>
            <person name="Schumann P."/>
            <person name="Brown J.M."/>
        </authorList>
    </citation>
    <scope>NUCLEOTIDE SEQUENCE [LARGE SCALE GENOMIC DNA]</scope>
    <source>
        <strain evidence="2 3">W9851</strain>
    </source>
</reference>
<dbReference type="RefSeq" id="WP_043663539.1">
    <property type="nucleotide sequence ID" value="NZ_BDCI01000004.1"/>
</dbReference>
<keyword evidence="3" id="KW-1185">Reference proteome</keyword>
<feature type="signal peptide" evidence="1">
    <location>
        <begin position="1"/>
        <end position="23"/>
    </location>
</feature>
<accession>A0ABR4ZNG7</accession>